<comment type="caution">
    <text evidence="2">The sequence shown here is derived from an EMBL/GenBank/DDBJ whole genome shotgun (WGS) entry which is preliminary data.</text>
</comment>
<dbReference type="GeneID" id="80907002"/>
<sequence>MLTSRSKTTDNWLNGPTTLNHAEINCLVNNITFIIRSLQRNAKSSVNVDFSEIRDSDLHIVTAAENGGFRMSIFFGSHLICVGEHVDQREQTMDGLRKKVEKMISSMVNVKAKAAKKHQREDFRVTLQDYIVQGSRFVNGSLGPDRVASEGHNGTAAVNPQDLLPPGEVSTAVVGSALQGAGREIPNGTSVSPVSQGPLNGPSLPHNQGQDQVDGQATGHSQS</sequence>
<dbReference type="Proteomes" id="UP001140513">
    <property type="component" value="Unassembled WGS sequence"/>
</dbReference>
<feature type="region of interest" description="Disordered" evidence="1">
    <location>
        <begin position="143"/>
        <end position="164"/>
    </location>
</feature>
<evidence type="ECO:0000313" key="3">
    <source>
        <dbReference type="Proteomes" id="UP001140513"/>
    </source>
</evidence>
<feature type="region of interest" description="Disordered" evidence="1">
    <location>
        <begin position="181"/>
        <end position="223"/>
    </location>
</feature>
<protein>
    <submittedName>
        <fullName evidence="2">Uncharacterized protein</fullName>
    </submittedName>
</protein>
<reference evidence="2" key="1">
    <citation type="submission" date="2022-10" db="EMBL/GenBank/DDBJ databases">
        <title>Tapping the CABI collections for fungal endophytes: first genome assemblies for Collariella, Neodidymelliopsis, Ascochyta clinopodiicola, Didymella pomorum, Didymosphaeria variabile, Neocosmospora piperis and Neocucurbitaria cava.</title>
        <authorList>
            <person name="Hill R."/>
        </authorList>
    </citation>
    <scope>NUCLEOTIDE SEQUENCE</scope>
    <source>
        <strain evidence="2">IMI 356815</strain>
    </source>
</reference>
<organism evidence="2 3">
    <name type="scientific">Didymosphaeria variabile</name>
    <dbReference type="NCBI Taxonomy" id="1932322"/>
    <lineage>
        <taxon>Eukaryota</taxon>
        <taxon>Fungi</taxon>
        <taxon>Dikarya</taxon>
        <taxon>Ascomycota</taxon>
        <taxon>Pezizomycotina</taxon>
        <taxon>Dothideomycetes</taxon>
        <taxon>Pleosporomycetidae</taxon>
        <taxon>Pleosporales</taxon>
        <taxon>Massarineae</taxon>
        <taxon>Didymosphaeriaceae</taxon>
        <taxon>Didymosphaeria</taxon>
    </lineage>
</organism>
<accession>A0A9W8XPC6</accession>
<evidence type="ECO:0000256" key="1">
    <source>
        <dbReference type="SAM" id="MobiDB-lite"/>
    </source>
</evidence>
<dbReference type="OrthoDB" id="10641328at2759"/>
<feature type="compositionally biased region" description="Polar residues" evidence="1">
    <location>
        <begin position="187"/>
        <end position="198"/>
    </location>
</feature>
<dbReference type="RefSeq" id="XP_056072582.1">
    <property type="nucleotide sequence ID" value="XM_056212274.1"/>
</dbReference>
<keyword evidence="3" id="KW-1185">Reference proteome</keyword>
<name>A0A9W8XPC6_9PLEO</name>
<evidence type="ECO:0000313" key="2">
    <source>
        <dbReference type="EMBL" id="KAJ4355456.1"/>
    </source>
</evidence>
<dbReference type="EMBL" id="JAPEUX010000003">
    <property type="protein sequence ID" value="KAJ4355456.1"/>
    <property type="molecule type" value="Genomic_DNA"/>
</dbReference>
<gene>
    <name evidence="2" type="ORF">N0V89_003472</name>
</gene>
<feature type="compositionally biased region" description="Polar residues" evidence="1">
    <location>
        <begin position="205"/>
        <end position="223"/>
    </location>
</feature>
<dbReference type="AlphaFoldDB" id="A0A9W8XPC6"/>
<proteinExistence type="predicted"/>